<dbReference type="GO" id="GO:0005886">
    <property type="term" value="C:plasma membrane"/>
    <property type="evidence" value="ECO:0007669"/>
    <property type="project" value="UniProtKB-SubCell"/>
</dbReference>
<keyword evidence="2" id="KW-1003">Cell membrane</keyword>
<proteinExistence type="predicted"/>
<evidence type="ECO:0000313" key="8">
    <source>
        <dbReference type="EMBL" id="GLW64431.1"/>
    </source>
</evidence>
<keyword evidence="4 7" id="KW-1133">Transmembrane helix</keyword>
<feature type="transmembrane region" description="Helical" evidence="7">
    <location>
        <begin position="207"/>
        <end position="230"/>
    </location>
</feature>
<dbReference type="Pfam" id="PF07690">
    <property type="entry name" value="MFS_1"/>
    <property type="match status" value="1"/>
</dbReference>
<feature type="region of interest" description="Disordered" evidence="6">
    <location>
        <begin position="394"/>
        <end position="422"/>
    </location>
</feature>
<dbReference type="CDD" id="cd06173">
    <property type="entry name" value="MFS_MefA_like"/>
    <property type="match status" value="1"/>
</dbReference>
<dbReference type="AlphaFoldDB" id="A0A9W6PWT7"/>
<dbReference type="Proteomes" id="UP001165124">
    <property type="component" value="Unassembled WGS sequence"/>
</dbReference>
<name>A0A9W6PWT7_9ACTN</name>
<keyword evidence="3 7" id="KW-0812">Transmembrane</keyword>
<dbReference type="GO" id="GO:0022857">
    <property type="term" value="F:transmembrane transporter activity"/>
    <property type="evidence" value="ECO:0007669"/>
    <property type="project" value="InterPro"/>
</dbReference>
<dbReference type="InterPro" id="IPR036259">
    <property type="entry name" value="MFS_trans_sf"/>
</dbReference>
<comment type="subcellular location">
    <subcellularLocation>
        <location evidence="1">Cell membrane</location>
        <topology evidence="1">Multi-pass membrane protein</topology>
    </subcellularLocation>
</comment>
<accession>A0A9W6PWT7</accession>
<dbReference type="EMBL" id="BSRZ01000005">
    <property type="protein sequence ID" value="GLW64431.1"/>
    <property type="molecule type" value="Genomic_DNA"/>
</dbReference>
<dbReference type="RefSeq" id="WP_083951216.1">
    <property type="nucleotide sequence ID" value="NZ_BSRZ01000005.1"/>
</dbReference>
<gene>
    <name evidence="8" type="ORF">Arub01_26750</name>
</gene>
<feature type="transmembrane region" description="Helical" evidence="7">
    <location>
        <begin position="242"/>
        <end position="260"/>
    </location>
</feature>
<evidence type="ECO:0000256" key="2">
    <source>
        <dbReference type="ARBA" id="ARBA00022475"/>
    </source>
</evidence>
<evidence type="ECO:0000256" key="7">
    <source>
        <dbReference type="SAM" id="Phobius"/>
    </source>
</evidence>
<evidence type="ECO:0000256" key="4">
    <source>
        <dbReference type="ARBA" id="ARBA00022989"/>
    </source>
</evidence>
<evidence type="ECO:0000256" key="3">
    <source>
        <dbReference type="ARBA" id="ARBA00022692"/>
    </source>
</evidence>
<feature type="transmembrane region" description="Helical" evidence="7">
    <location>
        <begin position="272"/>
        <end position="294"/>
    </location>
</feature>
<evidence type="ECO:0000256" key="5">
    <source>
        <dbReference type="ARBA" id="ARBA00023136"/>
    </source>
</evidence>
<comment type="caution">
    <text evidence="8">The sequence shown here is derived from an EMBL/GenBank/DDBJ whole genome shotgun (WGS) entry which is preliminary data.</text>
</comment>
<dbReference type="InterPro" id="IPR011701">
    <property type="entry name" value="MFS"/>
</dbReference>
<evidence type="ECO:0000313" key="9">
    <source>
        <dbReference type="Proteomes" id="UP001165124"/>
    </source>
</evidence>
<dbReference type="Gene3D" id="1.20.1250.20">
    <property type="entry name" value="MFS general substrate transporter like domains"/>
    <property type="match status" value="1"/>
</dbReference>
<evidence type="ECO:0000256" key="6">
    <source>
        <dbReference type="SAM" id="MobiDB-lite"/>
    </source>
</evidence>
<feature type="transmembrane region" description="Helical" evidence="7">
    <location>
        <begin position="35"/>
        <end position="58"/>
    </location>
</feature>
<dbReference type="SUPFAM" id="SSF103473">
    <property type="entry name" value="MFS general substrate transporter"/>
    <property type="match status" value="1"/>
</dbReference>
<reference evidence="8" key="1">
    <citation type="submission" date="2023-02" db="EMBL/GenBank/DDBJ databases">
        <title>Actinomadura rubrobrunea NBRC 14622.</title>
        <authorList>
            <person name="Ichikawa N."/>
            <person name="Sato H."/>
            <person name="Tonouchi N."/>
        </authorList>
    </citation>
    <scope>NUCLEOTIDE SEQUENCE</scope>
    <source>
        <strain evidence="8">NBRC 14622</strain>
    </source>
</reference>
<evidence type="ECO:0000256" key="1">
    <source>
        <dbReference type="ARBA" id="ARBA00004651"/>
    </source>
</evidence>
<keyword evidence="5 7" id="KW-0472">Membrane</keyword>
<protein>
    <submittedName>
        <fullName evidence="8">MFS transporter</fullName>
    </submittedName>
</protein>
<keyword evidence="9" id="KW-1185">Reference proteome</keyword>
<dbReference type="PANTHER" id="PTHR23513">
    <property type="entry name" value="INTEGRAL MEMBRANE EFFLUX PROTEIN-RELATED"/>
    <property type="match status" value="1"/>
</dbReference>
<organism evidence="8 9">
    <name type="scientific">Actinomadura rubrobrunea</name>
    <dbReference type="NCBI Taxonomy" id="115335"/>
    <lineage>
        <taxon>Bacteria</taxon>
        <taxon>Bacillati</taxon>
        <taxon>Actinomycetota</taxon>
        <taxon>Actinomycetes</taxon>
        <taxon>Streptosporangiales</taxon>
        <taxon>Thermomonosporaceae</taxon>
        <taxon>Actinomadura</taxon>
    </lineage>
</organism>
<feature type="transmembrane region" description="Helical" evidence="7">
    <location>
        <begin position="300"/>
        <end position="321"/>
    </location>
</feature>
<dbReference type="PANTHER" id="PTHR23513:SF11">
    <property type="entry name" value="STAPHYLOFERRIN A TRANSPORTER"/>
    <property type="match status" value="1"/>
</dbReference>
<sequence>MRRLIFGRACAALATALIPTTLTLAVVRATGSSGALGVVLAAELVPMLVLLPVAGVVADRFPAQRVVFAADLLRGAAQAAIGVELLRGPARVPELAALAAVTGAAVAFGTPAVRRLVAGVVEGADRLRANARLGVAEGLAQMAAPAAAGGLVLAAGPGWSSLLTAGLFAVSATTLGGLAPRGTAPSVERERFTAQLREGWRETRRHTWFLAMVAGHGVWHLAAGFLLTLGPVIAVRHLGGETAWVVIAQSGTAAMLIGAFGAGRLRVRRPLVAVAFGGAAYGLPLAAFGAAALAPSAAPLAVVAPAYFAAMLGLGVLNPLWETTLQRRIPQDALGRVGSFDALISFASRPLGMAVAAPVAAVTGTAAPLLVLAVLVAAANLAGLLLTDVRDDRVDPLGGPRRDDPAGGGDDRAVGRLVRDAD</sequence>